<dbReference type="InterPro" id="IPR013838">
    <property type="entry name" value="Beta-tubulin_BS"/>
</dbReference>
<dbReference type="PANTHER" id="PTHR13391:SF0">
    <property type="entry name" value="PROTEIN MISATO HOMOLOG 1"/>
    <property type="match status" value="1"/>
</dbReference>
<dbReference type="SUPFAM" id="SSF52490">
    <property type="entry name" value="Tubulin nucleotide-binding domain-like"/>
    <property type="match status" value="1"/>
</dbReference>
<dbReference type="InParanoid" id="A0A2H3DJQ5"/>
<evidence type="ECO:0000313" key="8">
    <source>
        <dbReference type="EMBL" id="PBK87676.1"/>
    </source>
</evidence>
<keyword evidence="4" id="KW-0496">Mitochondrion</keyword>
<dbReference type="GO" id="GO:0005739">
    <property type="term" value="C:mitochondrion"/>
    <property type="evidence" value="ECO:0007669"/>
    <property type="project" value="UniProtKB-SubCell"/>
</dbReference>
<proteinExistence type="inferred from homology"/>
<dbReference type="PROSITE" id="PS00228">
    <property type="entry name" value="TUBULIN_B_AUTOREG"/>
    <property type="match status" value="1"/>
</dbReference>
<dbReference type="AlphaFoldDB" id="A0A2H3DJQ5"/>
<protein>
    <submittedName>
        <fullName evidence="8">Tubulin nucleotide-binding domain-like protein</fullName>
    </submittedName>
</protein>
<dbReference type="OrthoDB" id="271881at2759"/>
<name>A0A2H3DJQ5_ARMGA</name>
<dbReference type="InterPro" id="IPR049942">
    <property type="entry name" value="DML1/Misato"/>
</dbReference>
<evidence type="ECO:0000259" key="6">
    <source>
        <dbReference type="Pfam" id="PF10644"/>
    </source>
</evidence>
<dbReference type="InterPro" id="IPR019605">
    <property type="entry name" value="Misato_II_tubulin-like"/>
</dbReference>
<keyword evidence="9" id="KW-1185">Reference proteome</keyword>
<organism evidence="8 9">
    <name type="scientific">Armillaria gallica</name>
    <name type="common">Bulbous honey fungus</name>
    <name type="synonym">Armillaria bulbosa</name>
    <dbReference type="NCBI Taxonomy" id="47427"/>
    <lineage>
        <taxon>Eukaryota</taxon>
        <taxon>Fungi</taxon>
        <taxon>Dikarya</taxon>
        <taxon>Basidiomycota</taxon>
        <taxon>Agaricomycotina</taxon>
        <taxon>Agaricomycetes</taxon>
        <taxon>Agaricomycetidae</taxon>
        <taxon>Agaricales</taxon>
        <taxon>Marasmiineae</taxon>
        <taxon>Physalacriaceae</taxon>
        <taxon>Armillaria</taxon>
    </lineage>
</organism>
<comment type="function">
    <text evidence="1">Involved in the partitioning of the mitochondrial organelle and mitochondrial DNA (mtDNA) inheritance.</text>
</comment>
<evidence type="ECO:0000259" key="7">
    <source>
        <dbReference type="Pfam" id="PF14881"/>
    </source>
</evidence>
<dbReference type="InterPro" id="IPR036525">
    <property type="entry name" value="Tubulin/FtsZ_GTPase_sf"/>
</dbReference>
<dbReference type="GO" id="GO:0007005">
    <property type="term" value="P:mitochondrion organization"/>
    <property type="evidence" value="ECO:0007669"/>
    <property type="project" value="InterPro"/>
</dbReference>
<evidence type="ECO:0000256" key="5">
    <source>
        <dbReference type="SAM" id="MobiDB-lite"/>
    </source>
</evidence>
<evidence type="ECO:0000256" key="4">
    <source>
        <dbReference type="ARBA" id="ARBA00023128"/>
    </source>
</evidence>
<evidence type="ECO:0000313" key="9">
    <source>
        <dbReference type="Proteomes" id="UP000217790"/>
    </source>
</evidence>
<evidence type="ECO:0000256" key="3">
    <source>
        <dbReference type="ARBA" id="ARBA00008507"/>
    </source>
</evidence>
<dbReference type="STRING" id="47427.A0A2H3DJQ5"/>
<evidence type="ECO:0000256" key="2">
    <source>
        <dbReference type="ARBA" id="ARBA00004173"/>
    </source>
</evidence>
<dbReference type="EMBL" id="KZ293677">
    <property type="protein sequence ID" value="PBK87676.1"/>
    <property type="molecule type" value="Genomic_DNA"/>
</dbReference>
<reference evidence="9" key="1">
    <citation type="journal article" date="2017" name="Nat. Ecol. Evol.">
        <title>Genome expansion and lineage-specific genetic innovations in the forest pathogenic fungi Armillaria.</title>
        <authorList>
            <person name="Sipos G."/>
            <person name="Prasanna A.N."/>
            <person name="Walter M.C."/>
            <person name="O'Connor E."/>
            <person name="Balint B."/>
            <person name="Krizsan K."/>
            <person name="Kiss B."/>
            <person name="Hess J."/>
            <person name="Varga T."/>
            <person name="Slot J."/>
            <person name="Riley R."/>
            <person name="Boka B."/>
            <person name="Rigling D."/>
            <person name="Barry K."/>
            <person name="Lee J."/>
            <person name="Mihaltcheva S."/>
            <person name="LaButti K."/>
            <person name="Lipzen A."/>
            <person name="Waldron R."/>
            <person name="Moloney N.M."/>
            <person name="Sperisen C."/>
            <person name="Kredics L."/>
            <person name="Vagvoelgyi C."/>
            <person name="Patrignani A."/>
            <person name="Fitzpatrick D."/>
            <person name="Nagy I."/>
            <person name="Doyle S."/>
            <person name="Anderson J.B."/>
            <person name="Grigoriev I.V."/>
            <person name="Gueldener U."/>
            <person name="Muensterkoetter M."/>
            <person name="Nagy L.G."/>
        </authorList>
    </citation>
    <scope>NUCLEOTIDE SEQUENCE [LARGE SCALE GENOMIC DNA]</scope>
    <source>
        <strain evidence="9">Ar21-2</strain>
    </source>
</reference>
<dbReference type="FunCoup" id="A0A2H3DJQ5">
    <property type="interactions" value="239"/>
</dbReference>
<feature type="region of interest" description="Disordered" evidence="5">
    <location>
        <begin position="509"/>
        <end position="533"/>
    </location>
</feature>
<dbReference type="Pfam" id="PF10644">
    <property type="entry name" value="Misat_Tub_SegII"/>
    <property type="match status" value="1"/>
</dbReference>
<dbReference type="Gene3D" id="3.40.50.1440">
    <property type="entry name" value="Tubulin/FtsZ, GTPase domain"/>
    <property type="match status" value="1"/>
</dbReference>
<feature type="domain" description="Misato Segment II tubulin-like" evidence="6">
    <location>
        <begin position="2"/>
        <end position="109"/>
    </location>
</feature>
<sequence length="533" mass="59814">MREILYIQAGPLANYVGTHFWNTQEAYLDDETGDAIQISHATSFGEQYSRQGELTYVPRLLAFDKKGNFGAAVSSHVIHDALPNNSSVEGDVGAWDGGVLEYRQDLITPRKIDDEDSAEAPQGDGGRHRETIRYWSDFSRVYYARKSIQMVPQSLDWETTDGDWKQGEQYFRQFDEDASLLEGSVRLSLEESDSVQGLQVLNDTASFGPFMHSLLTALHDDMLKIPCLAFPLLSNTNGWDIDVEDRRGARRLINDAIYLRGLSETASLTVPIQSPSVWARYEASPQLKTEVGVYFHNTSDDLYHTSGIISAHIESSTLPLRLTKTADDISSFCSQLNIRGSPYAEICGITDITSTEQDLKSNIFNFSNMERFDTRRQFSRRDVTRGFTTHSLGAYDQWSARSSLHDMFITRAWFISTLLCDSTHAPAYPAPPAFVPFLRPKNPLSWSRSGPTPVEMFSSVSTSSGTARMFADYAKFVDSTLRRRTLGIVSDEIDDLKELANDLWTVHDNFSTDSDEESLKPGPDSSLGEDEEL</sequence>
<accession>A0A2H3DJQ5</accession>
<feature type="domain" description="DML1/Misato tubulin" evidence="7">
    <location>
        <begin position="129"/>
        <end position="322"/>
    </location>
</feature>
<dbReference type="InterPro" id="IPR029209">
    <property type="entry name" value="DML1/Misato_tubulin"/>
</dbReference>
<evidence type="ECO:0000256" key="1">
    <source>
        <dbReference type="ARBA" id="ARBA00003757"/>
    </source>
</evidence>
<gene>
    <name evidence="8" type="ORF">ARMGADRAFT_1065907</name>
</gene>
<dbReference type="Proteomes" id="UP000217790">
    <property type="component" value="Unassembled WGS sequence"/>
</dbReference>
<comment type="subcellular location">
    <subcellularLocation>
        <location evidence="2">Mitochondrion</location>
    </subcellularLocation>
</comment>
<dbReference type="OMA" id="FVGSHIW"/>
<dbReference type="PANTHER" id="PTHR13391">
    <property type="entry name" value="MITOCHONDRIAL DISTRIBUTION REGULATOR MISATO"/>
    <property type="match status" value="1"/>
</dbReference>
<comment type="similarity">
    <text evidence="3">Belongs to the misato family.</text>
</comment>
<dbReference type="Pfam" id="PF14881">
    <property type="entry name" value="Tubulin_3"/>
    <property type="match status" value="1"/>
</dbReference>